<feature type="region of interest" description="Disordered" evidence="1">
    <location>
        <begin position="72"/>
        <end position="96"/>
    </location>
</feature>
<feature type="compositionally biased region" description="Low complexity" evidence="1">
    <location>
        <begin position="38"/>
        <end position="56"/>
    </location>
</feature>
<name>A0A7J7FAP7_DICBM</name>
<reference evidence="2 3" key="1">
    <citation type="journal article" date="2020" name="Mol. Biol. Evol.">
        <title>Interspecific Gene Flow and the Evolution of Specialization in Black and White Rhinoceros.</title>
        <authorList>
            <person name="Moodley Y."/>
            <person name="Westbury M.V."/>
            <person name="Russo I.M."/>
            <person name="Gopalakrishnan S."/>
            <person name="Rakotoarivelo A."/>
            <person name="Olsen R.A."/>
            <person name="Prost S."/>
            <person name="Tunstall T."/>
            <person name="Ryder O.A."/>
            <person name="Dalen L."/>
            <person name="Bruford M.W."/>
        </authorList>
    </citation>
    <scope>NUCLEOTIDE SEQUENCE [LARGE SCALE GENOMIC DNA]</scope>
    <source>
        <strain evidence="2">SBR-YM</strain>
        <tissue evidence="2">Skin</tissue>
    </source>
</reference>
<dbReference type="AlphaFoldDB" id="A0A7J7FAP7"/>
<feature type="region of interest" description="Disordered" evidence="1">
    <location>
        <begin position="29"/>
        <end position="56"/>
    </location>
</feature>
<evidence type="ECO:0000256" key="1">
    <source>
        <dbReference type="SAM" id="MobiDB-lite"/>
    </source>
</evidence>
<evidence type="ECO:0000313" key="3">
    <source>
        <dbReference type="Proteomes" id="UP000551758"/>
    </source>
</evidence>
<proteinExistence type="predicted"/>
<evidence type="ECO:0000313" key="2">
    <source>
        <dbReference type="EMBL" id="KAF5924968.1"/>
    </source>
</evidence>
<sequence length="96" mass="10481">MDGPIWRLRAPRRRDTKPRHVRLPIQEQQTVKGGGAGRVPRSGGAAAPGGAAAGRARGPRALRYICRTYRATPESRPPFGHPAALPPFQAEELRPR</sequence>
<accession>A0A7J7FAP7</accession>
<gene>
    <name evidence="2" type="ORF">HPG69_008642</name>
</gene>
<protein>
    <submittedName>
        <fullName evidence="2">Uncharacterized protein</fullName>
    </submittedName>
</protein>
<dbReference type="EMBL" id="JACDTQ010000823">
    <property type="protein sequence ID" value="KAF5924968.1"/>
    <property type="molecule type" value="Genomic_DNA"/>
</dbReference>
<organism evidence="2 3">
    <name type="scientific">Diceros bicornis minor</name>
    <name type="common">South-central black rhinoceros</name>
    <dbReference type="NCBI Taxonomy" id="77932"/>
    <lineage>
        <taxon>Eukaryota</taxon>
        <taxon>Metazoa</taxon>
        <taxon>Chordata</taxon>
        <taxon>Craniata</taxon>
        <taxon>Vertebrata</taxon>
        <taxon>Euteleostomi</taxon>
        <taxon>Mammalia</taxon>
        <taxon>Eutheria</taxon>
        <taxon>Laurasiatheria</taxon>
        <taxon>Perissodactyla</taxon>
        <taxon>Rhinocerotidae</taxon>
        <taxon>Diceros</taxon>
    </lineage>
</organism>
<keyword evidence="3" id="KW-1185">Reference proteome</keyword>
<comment type="caution">
    <text evidence="2">The sequence shown here is derived from an EMBL/GenBank/DDBJ whole genome shotgun (WGS) entry which is preliminary data.</text>
</comment>
<dbReference type="Proteomes" id="UP000551758">
    <property type="component" value="Unassembled WGS sequence"/>
</dbReference>